<dbReference type="Proteomes" id="UP000774326">
    <property type="component" value="Unassembled WGS sequence"/>
</dbReference>
<accession>A0A9P8QDS1</accession>
<protein>
    <recommendedName>
        <fullName evidence="5">Mating factor alpha</fullName>
    </recommendedName>
</protein>
<evidence type="ECO:0000313" key="3">
    <source>
        <dbReference type="EMBL" id="KAH3687670.1"/>
    </source>
</evidence>
<evidence type="ECO:0000256" key="2">
    <source>
        <dbReference type="SAM" id="SignalP"/>
    </source>
</evidence>
<comment type="caution">
    <text evidence="3">The sequence shown here is derived from an EMBL/GenBank/DDBJ whole genome shotgun (WGS) entry which is preliminary data.</text>
</comment>
<keyword evidence="4" id="KW-1185">Reference proteome</keyword>
<gene>
    <name evidence="3" type="ORF">WICPIJ_001340</name>
</gene>
<dbReference type="AlphaFoldDB" id="A0A9P8QDS1"/>
<feature type="non-terminal residue" evidence="3">
    <location>
        <position position="152"/>
    </location>
</feature>
<feature type="chain" id="PRO_5040286309" description="Mating factor alpha" evidence="2">
    <location>
        <begin position="22"/>
        <end position="152"/>
    </location>
</feature>
<evidence type="ECO:0000313" key="4">
    <source>
        <dbReference type="Proteomes" id="UP000774326"/>
    </source>
</evidence>
<reference evidence="3" key="1">
    <citation type="journal article" date="2021" name="Open Biol.">
        <title>Shared evolutionary footprints suggest mitochondrial oxidative damage underlies multiple complex I losses in fungi.</title>
        <authorList>
            <person name="Schikora-Tamarit M.A."/>
            <person name="Marcet-Houben M."/>
            <person name="Nosek J."/>
            <person name="Gabaldon T."/>
        </authorList>
    </citation>
    <scope>NUCLEOTIDE SEQUENCE</scope>
    <source>
        <strain evidence="3">CBS2887</strain>
    </source>
</reference>
<keyword evidence="2" id="KW-0732">Signal</keyword>
<feature type="signal peptide" evidence="2">
    <location>
        <begin position="1"/>
        <end position="21"/>
    </location>
</feature>
<proteinExistence type="predicted"/>
<dbReference type="OrthoDB" id="3979711at2759"/>
<evidence type="ECO:0000256" key="1">
    <source>
        <dbReference type="SAM" id="MobiDB-lite"/>
    </source>
</evidence>
<name>A0A9P8QDS1_WICPI</name>
<reference evidence="3" key="2">
    <citation type="submission" date="2021-01" db="EMBL/GenBank/DDBJ databases">
        <authorList>
            <person name="Schikora-Tamarit M.A."/>
        </authorList>
    </citation>
    <scope>NUCLEOTIDE SEQUENCE</scope>
    <source>
        <strain evidence="3">CBS2887</strain>
    </source>
</reference>
<organism evidence="3 4">
    <name type="scientific">Wickerhamomyces pijperi</name>
    <name type="common">Yeast</name>
    <name type="synonym">Pichia pijperi</name>
    <dbReference type="NCBI Taxonomy" id="599730"/>
    <lineage>
        <taxon>Eukaryota</taxon>
        <taxon>Fungi</taxon>
        <taxon>Dikarya</taxon>
        <taxon>Ascomycota</taxon>
        <taxon>Saccharomycotina</taxon>
        <taxon>Saccharomycetes</taxon>
        <taxon>Phaffomycetales</taxon>
        <taxon>Wickerhamomycetaceae</taxon>
        <taxon>Wickerhamomyces</taxon>
    </lineage>
</organism>
<sequence length="152" mass="16744">MQLSQSALLAVATVLLQSVLGAAEDTTTTTTSSTEETEIEGAQGSINGTDLPFSDAAVLEAVALPADVYPIITEDSVLFVNKTVADAELEAKYGSSESNLSKRNADADAHWYWHQYRFAQPYTKRDANADADATWYWHQYRFAQPYTKRDAN</sequence>
<evidence type="ECO:0008006" key="5">
    <source>
        <dbReference type="Google" id="ProtNLM"/>
    </source>
</evidence>
<dbReference type="EMBL" id="JAEUBG010000674">
    <property type="protein sequence ID" value="KAH3687670.1"/>
    <property type="molecule type" value="Genomic_DNA"/>
</dbReference>
<feature type="region of interest" description="Disordered" evidence="1">
    <location>
        <begin position="25"/>
        <end position="47"/>
    </location>
</feature>